<dbReference type="EnsemblMetazoa" id="ACUA002053-RA">
    <property type="protein sequence ID" value="ACUA002053-PA"/>
    <property type="gene ID" value="ACUA002053"/>
</dbReference>
<feature type="compositionally biased region" description="Low complexity" evidence="1">
    <location>
        <begin position="167"/>
        <end position="193"/>
    </location>
</feature>
<feature type="compositionally biased region" description="Polar residues" evidence="1">
    <location>
        <begin position="1"/>
        <end position="10"/>
    </location>
</feature>
<dbReference type="Proteomes" id="UP000075883">
    <property type="component" value="Unassembled WGS sequence"/>
</dbReference>
<evidence type="ECO:0000313" key="3">
    <source>
        <dbReference type="Proteomes" id="UP000075883"/>
    </source>
</evidence>
<organism evidence="2 3">
    <name type="scientific">Anopheles culicifacies</name>
    <dbReference type="NCBI Taxonomy" id="139723"/>
    <lineage>
        <taxon>Eukaryota</taxon>
        <taxon>Metazoa</taxon>
        <taxon>Ecdysozoa</taxon>
        <taxon>Arthropoda</taxon>
        <taxon>Hexapoda</taxon>
        <taxon>Insecta</taxon>
        <taxon>Pterygota</taxon>
        <taxon>Neoptera</taxon>
        <taxon>Endopterygota</taxon>
        <taxon>Diptera</taxon>
        <taxon>Nematocera</taxon>
        <taxon>Culicoidea</taxon>
        <taxon>Culicidae</taxon>
        <taxon>Anophelinae</taxon>
        <taxon>Anopheles</taxon>
        <taxon>culicifacies species complex</taxon>
    </lineage>
</organism>
<protein>
    <submittedName>
        <fullName evidence="2">Uncharacterized protein</fullName>
    </submittedName>
</protein>
<reference evidence="2" key="2">
    <citation type="submission" date="2020-05" db="UniProtKB">
        <authorList>
            <consortium name="EnsemblMetazoa"/>
        </authorList>
    </citation>
    <scope>IDENTIFICATION</scope>
    <source>
        <strain evidence="2">A-37</strain>
    </source>
</reference>
<dbReference type="VEuPathDB" id="VectorBase:ACUA002053"/>
<proteinExistence type="predicted"/>
<evidence type="ECO:0000256" key="1">
    <source>
        <dbReference type="SAM" id="MobiDB-lite"/>
    </source>
</evidence>
<dbReference type="EMBL" id="AXCM01000962">
    <property type="status" value="NOT_ANNOTATED_CDS"/>
    <property type="molecule type" value="Genomic_DNA"/>
</dbReference>
<reference evidence="3" key="1">
    <citation type="submission" date="2013-09" db="EMBL/GenBank/DDBJ databases">
        <title>The Genome Sequence of Anopheles culicifacies species A.</title>
        <authorList>
            <consortium name="The Broad Institute Genomics Platform"/>
            <person name="Neafsey D.E."/>
            <person name="Besansky N."/>
            <person name="Howell P."/>
            <person name="Walton C."/>
            <person name="Young S.K."/>
            <person name="Zeng Q."/>
            <person name="Gargeya S."/>
            <person name="Fitzgerald M."/>
            <person name="Haas B."/>
            <person name="Abouelleil A."/>
            <person name="Allen A.W."/>
            <person name="Alvarado L."/>
            <person name="Arachchi H.M."/>
            <person name="Berlin A.M."/>
            <person name="Chapman S.B."/>
            <person name="Gainer-Dewar J."/>
            <person name="Goldberg J."/>
            <person name="Griggs A."/>
            <person name="Gujja S."/>
            <person name="Hansen M."/>
            <person name="Howarth C."/>
            <person name="Imamovic A."/>
            <person name="Ireland A."/>
            <person name="Larimer J."/>
            <person name="McCowan C."/>
            <person name="Murphy C."/>
            <person name="Pearson M."/>
            <person name="Poon T.W."/>
            <person name="Priest M."/>
            <person name="Roberts A."/>
            <person name="Saif S."/>
            <person name="Shea T."/>
            <person name="Sisk P."/>
            <person name="Sykes S."/>
            <person name="Wortman J."/>
            <person name="Nusbaum C."/>
            <person name="Birren B."/>
        </authorList>
    </citation>
    <scope>NUCLEOTIDE SEQUENCE [LARGE SCALE GENOMIC DNA]</scope>
    <source>
        <strain evidence="3">A-37</strain>
    </source>
</reference>
<keyword evidence="3" id="KW-1185">Reference proteome</keyword>
<feature type="region of interest" description="Disordered" evidence="1">
    <location>
        <begin position="1"/>
        <end position="22"/>
    </location>
</feature>
<feature type="region of interest" description="Disordered" evidence="1">
    <location>
        <begin position="159"/>
        <end position="199"/>
    </location>
</feature>
<name>A0A182LU64_9DIPT</name>
<sequence>MLPTMQNKTYRSPLKKEEPPKEVTVLVESGSKIFTTDINNETKQAGETPIERIPIETALQDLQTMQIDTNQTASEIVIPAESSTISDQVKTVPEYTETIVESTLHENQPVSIPTTPDETLPDHSNLEEILVMVTPVTKPQTSDPMKDIITSEKMNVLRKSPASSAMSLKGKQHSSSKSSQSSLYSSGPSSSSLCHLTELSQPKPEALRTTLKCLRQLHGKDAKHLASIERHLRGLRSG</sequence>
<dbReference type="AlphaFoldDB" id="A0A182LU64"/>
<evidence type="ECO:0000313" key="2">
    <source>
        <dbReference type="EnsemblMetazoa" id="ACUA002053-PA"/>
    </source>
</evidence>
<accession>A0A182LU64</accession>